<proteinExistence type="predicted"/>
<reference evidence="2" key="1">
    <citation type="journal article" date="2023" name="Nat. Plants">
        <title>Single-cell RNA sequencing provides a high-resolution roadmap for understanding the multicellular compartmentation of specialized metabolism.</title>
        <authorList>
            <person name="Sun S."/>
            <person name="Shen X."/>
            <person name="Li Y."/>
            <person name="Li Y."/>
            <person name="Wang S."/>
            <person name="Li R."/>
            <person name="Zhang H."/>
            <person name="Shen G."/>
            <person name="Guo B."/>
            <person name="Wei J."/>
            <person name="Xu J."/>
            <person name="St-Pierre B."/>
            <person name="Chen S."/>
            <person name="Sun C."/>
        </authorList>
    </citation>
    <scope>NUCLEOTIDE SEQUENCE [LARGE SCALE GENOMIC DNA]</scope>
</reference>
<evidence type="ECO:0000313" key="2">
    <source>
        <dbReference type="Proteomes" id="UP001060085"/>
    </source>
</evidence>
<comment type="caution">
    <text evidence="1">The sequence shown here is derived from an EMBL/GenBank/DDBJ whole genome shotgun (WGS) entry which is preliminary data.</text>
</comment>
<name>A0ACB9ZKU1_CATRO</name>
<dbReference type="Proteomes" id="UP001060085">
    <property type="component" value="Linkage Group LG08"/>
</dbReference>
<accession>A0ACB9ZKU1</accession>
<organism evidence="1 2">
    <name type="scientific">Catharanthus roseus</name>
    <name type="common">Madagascar periwinkle</name>
    <name type="synonym">Vinca rosea</name>
    <dbReference type="NCBI Taxonomy" id="4058"/>
    <lineage>
        <taxon>Eukaryota</taxon>
        <taxon>Viridiplantae</taxon>
        <taxon>Streptophyta</taxon>
        <taxon>Embryophyta</taxon>
        <taxon>Tracheophyta</taxon>
        <taxon>Spermatophyta</taxon>
        <taxon>Magnoliopsida</taxon>
        <taxon>eudicotyledons</taxon>
        <taxon>Gunneridae</taxon>
        <taxon>Pentapetalae</taxon>
        <taxon>asterids</taxon>
        <taxon>lamiids</taxon>
        <taxon>Gentianales</taxon>
        <taxon>Apocynaceae</taxon>
        <taxon>Rauvolfioideae</taxon>
        <taxon>Vinceae</taxon>
        <taxon>Catharanthinae</taxon>
        <taxon>Catharanthus</taxon>
    </lineage>
</organism>
<gene>
    <name evidence="1" type="ORF">M9H77_34294</name>
</gene>
<dbReference type="EMBL" id="CM044708">
    <property type="protein sequence ID" value="KAI5648289.1"/>
    <property type="molecule type" value="Genomic_DNA"/>
</dbReference>
<protein>
    <submittedName>
        <fullName evidence="1">Uncharacterized protein</fullName>
    </submittedName>
</protein>
<evidence type="ECO:0000313" key="1">
    <source>
        <dbReference type="EMBL" id="KAI5648289.1"/>
    </source>
</evidence>
<sequence>MVSITLSLLFFSAIIPGLFLYFLVKLSSGKIPRRLPPGPKPWPIIGNLPHLGTKPHQTLAALARTYGPLMHLKLGSVHVVVVASASAAVQFLKTHDSNFSSRPPNSGAKHIAYNYQDLVFAPYGPRWRMLRKICSVHLFSVKALDDFHSVRQEEVGILGRALINAGKSAVNLGQLLNVCTTNSLGRVMIGRRVFGDVSSGGGVDPKADEFKSMVLELMVLAGVFNLGDFIPALDWLDLQGVAAKMKKLHASFDVFLNAILEEHRNGSRVGVGGGGRVNNENSDLLSTLLSLRDNADVEEGGRLSDTEIKALLLDLFTAGTDTSSSTVEWAIAELIRHPNLMAQAQKELDQVVGPNRLVKEADLPNLTFLQAIIKETFRLHPSTPLSLPRMAEESCEINGYFIPKGSTVLVNVWAIARDPDSWSDPLEFRPNRFLPGGEKPNADVRGNDFEVIPFGAGRRICAGMNLGLRMVQLLTASLIHAFDWEFPNGLKVENLNMEEAYGLTLQRASPLMVHPRPRLASHVYKA</sequence>
<keyword evidence="2" id="KW-1185">Reference proteome</keyword>